<dbReference type="InterPro" id="IPR002881">
    <property type="entry name" value="DUF58"/>
</dbReference>
<name>Q9KF80_HALH5</name>
<reference evidence="3 4" key="1">
    <citation type="journal article" date="2000" name="Nucleic Acids Res.">
        <title>Complete genome sequence of the alkaliphilic bacterium Bacillus halodurans and genomic sequence comparison with Bacillus subtilis.</title>
        <authorList>
            <person name="Takami H."/>
            <person name="Nakasone K."/>
            <person name="Takaki Y."/>
            <person name="Maeno G."/>
            <person name="Sasaki R."/>
            <person name="Masui N."/>
            <person name="Fuji F."/>
            <person name="Hirama C."/>
            <person name="Nakamura Y."/>
            <person name="Ogasawara N."/>
            <person name="Kuhara S."/>
            <person name="Horikoshi K."/>
        </authorList>
    </citation>
    <scope>NUCLEOTIDE SEQUENCE [LARGE SCALE GENOMIC DNA]</scope>
    <source>
        <strain evidence="4">ATCC BAA-125 / DSM 18197 / FERM 7344 / JCM 9153 / C-125</strain>
    </source>
</reference>
<accession>Q9KF80</accession>
<feature type="domain" description="DUF58" evidence="2">
    <location>
        <begin position="206"/>
        <end position="274"/>
    </location>
</feature>
<dbReference type="PIR" id="E83725">
    <property type="entry name" value="E83725"/>
</dbReference>
<dbReference type="EMBL" id="BA000004">
    <property type="protein sequence ID" value="BAB04324.1"/>
    <property type="molecule type" value="Genomic_DNA"/>
</dbReference>
<evidence type="ECO:0000313" key="4">
    <source>
        <dbReference type="Proteomes" id="UP000001258"/>
    </source>
</evidence>
<dbReference type="KEGG" id="bha:BH0605"/>
<evidence type="ECO:0000313" key="3">
    <source>
        <dbReference type="EMBL" id="BAB04324.1"/>
    </source>
</evidence>
<dbReference type="AlphaFoldDB" id="Q9KF80"/>
<dbReference type="PANTHER" id="PTHR34351">
    <property type="entry name" value="SLR1927 PROTEIN-RELATED"/>
    <property type="match status" value="1"/>
</dbReference>
<organism evidence="3 4">
    <name type="scientific">Halalkalibacterium halodurans (strain ATCC BAA-125 / DSM 18197 / FERM 7344 / JCM 9153 / C-125)</name>
    <name type="common">Bacillus halodurans</name>
    <dbReference type="NCBI Taxonomy" id="272558"/>
    <lineage>
        <taxon>Bacteria</taxon>
        <taxon>Bacillati</taxon>
        <taxon>Bacillota</taxon>
        <taxon>Bacilli</taxon>
        <taxon>Bacillales</taxon>
        <taxon>Bacillaceae</taxon>
        <taxon>Halalkalibacterium (ex Joshi et al. 2022)</taxon>
    </lineage>
</organism>
<feature type="transmembrane region" description="Helical" evidence="1">
    <location>
        <begin position="12"/>
        <end position="32"/>
    </location>
</feature>
<dbReference type="PANTHER" id="PTHR34351:SF2">
    <property type="entry name" value="DUF58 DOMAIN-CONTAINING PROTEIN"/>
    <property type="match status" value="1"/>
</dbReference>
<keyword evidence="1" id="KW-1133">Transmembrane helix</keyword>
<dbReference type="RefSeq" id="WP_010896782.1">
    <property type="nucleotide sequence ID" value="NC_002570.2"/>
</dbReference>
<keyword evidence="4" id="KW-1185">Reference proteome</keyword>
<proteinExistence type="predicted"/>
<evidence type="ECO:0000259" key="2">
    <source>
        <dbReference type="Pfam" id="PF01882"/>
    </source>
</evidence>
<feature type="transmembrane region" description="Helical" evidence="1">
    <location>
        <begin position="38"/>
        <end position="60"/>
    </location>
</feature>
<protein>
    <submittedName>
        <fullName evidence="3">BH0605 protein</fullName>
    </submittedName>
</protein>
<dbReference type="Pfam" id="PF01882">
    <property type="entry name" value="DUF58"/>
    <property type="match status" value="1"/>
</dbReference>
<dbReference type="eggNOG" id="COG1721">
    <property type="taxonomic scope" value="Bacteria"/>
</dbReference>
<dbReference type="STRING" id="272558.gene:10726474"/>
<gene>
    <name evidence="3" type="ordered locus">BH0605</name>
</gene>
<dbReference type="OrthoDB" id="140416at2"/>
<keyword evidence="1" id="KW-0472">Membrane</keyword>
<keyword evidence="1" id="KW-0812">Transmembrane</keyword>
<dbReference type="Proteomes" id="UP000001258">
    <property type="component" value="Chromosome"/>
</dbReference>
<evidence type="ECO:0000256" key="1">
    <source>
        <dbReference type="SAM" id="Phobius"/>
    </source>
</evidence>
<sequence length="385" mass="44139">MKKSKLFGVLHHTFKVLLLVGLLVASFTYAMFQGGFVSWFLFYSVVTVTVLTLIVFLFSFQGFDVERSLSQKTAQAGGELTVTIYLRRRSWRPFFYIRVKDLVPLSIGRTEGAGALFFFGLQREWSYQYVISNIRRGEHRFENVHLVFGDLFGLIEKETTVPVESSVLIYPNVHHVKELPPIQNRTFSQGKRANRQQEEERSLAGVRDYVPGDRLSTIDWKQSARALKFVTKEFESYDGEGIVVAFDAYLETLSPTSFETAVELAASLMYKVLQQRPSLEVAVRRIGWQTMTIDTHMLTLPLTLLAKLQPTEEGPKAKDPVYLSWRGATVFYVCTELSEAIVEAARTLQMQHVNVQICLVGKHRKNQEFAEQLKQHRIQIHTFEP</sequence>
<dbReference type="HOGENOM" id="CLU_026152_0_0_9"/>